<evidence type="ECO:0000313" key="3">
    <source>
        <dbReference type="Proteomes" id="UP000789405"/>
    </source>
</evidence>
<dbReference type="AlphaFoldDB" id="A0A9N9P3Y4"/>
<sequence>MASGVKLPPMVIFKLKKKPKGQFPRDIIVAAAPHANMKADLIISTYIPQAIRARPNGFFKCKGIIFVDGHQSHIRNDIKRAFIVEGLDLLEIPGGTTSVLQPLDVSINKPFKNGMRQRWKEWIDKGKVVLTKNENHKKALYELVSKWMSKIWKEISSNVLVRSFKATGLTLNPDGSEDYKMSDRLRAILKII</sequence>
<dbReference type="GO" id="GO:0003676">
    <property type="term" value="F:nucleic acid binding"/>
    <property type="evidence" value="ECO:0007669"/>
    <property type="project" value="InterPro"/>
</dbReference>
<dbReference type="InterPro" id="IPR004875">
    <property type="entry name" value="DDE_SF_endonuclease_dom"/>
</dbReference>
<dbReference type="Proteomes" id="UP000789405">
    <property type="component" value="Unassembled WGS sequence"/>
</dbReference>
<dbReference type="EMBL" id="CAJVPY010035581">
    <property type="protein sequence ID" value="CAG8801200.1"/>
    <property type="molecule type" value="Genomic_DNA"/>
</dbReference>
<gene>
    <name evidence="2" type="ORF">DERYTH_LOCUS23410</name>
</gene>
<feature type="domain" description="DDE-1" evidence="1">
    <location>
        <begin position="3"/>
        <end position="164"/>
    </location>
</feature>
<dbReference type="Pfam" id="PF03184">
    <property type="entry name" value="DDE_1"/>
    <property type="match status" value="1"/>
</dbReference>
<evidence type="ECO:0000259" key="1">
    <source>
        <dbReference type="Pfam" id="PF03184"/>
    </source>
</evidence>
<dbReference type="OrthoDB" id="2414197at2759"/>
<reference evidence="2" key="1">
    <citation type="submission" date="2021-06" db="EMBL/GenBank/DDBJ databases">
        <authorList>
            <person name="Kallberg Y."/>
            <person name="Tangrot J."/>
            <person name="Rosling A."/>
        </authorList>
    </citation>
    <scope>NUCLEOTIDE SEQUENCE</scope>
    <source>
        <strain evidence="2">MA453B</strain>
    </source>
</reference>
<name>A0A9N9P3Y4_9GLOM</name>
<protein>
    <submittedName>
        <fullName evidence="2">983_t:CDS:1</fullName>
    </submittedName>
</protein>
<proteinExistence type="predicted"/>
<accession>A0A9N9P3Y4</accession>
<keyword evidence="3" id="KW-1185">Reference proteome</keyword>
<organism evidence="2 3">
    <name type="scientific">Dentiscutata erythropus</name>
    <dbReference type="NCBI Taxonomy" id="1348616"/>
    <lineage>
        <taxon>Eukaryota</taxon>
        <taxon>Fungi</taxon>
        <taxon>Fungi incertae sedis</taxon>
        <taxon>Mucoromycota</taxon>
        <taxon>Glomeromycotina</taxon>
        <taxon>Glomeromycetes</taxon>
        <taxon>Diversisporales</taxon>
        <taxon>Gigasporaceae</taxon>
        <taxon>Dentiscutata</taxon>
    </lineage>
</organism>
<comment type="caution">
    <text evidence="2">The sequence shown here is derived from an EMBL/GenBank/DDBJ whole genome shotgun (WGS) entry which is preliminary data.</text>
</comment>
<evidence type="ECO:0000313" key="2">
    <source>
        <dbReference type="EMBL" id="CAG8801200.1"/>
    </source>
</evidence>